<dbReference type="PANTHER" id="PTHR11699">
    <property type="entry name" value="ALDEHYDE DEHYDROGENASE-RELATED"/>
    <property type="match status" value="1"/>
</dbReference>
<protein>
    <submittedName>
        <fullName evidence="7">Aldehyde dehydrogenase</fullName>
        <ecNumber evidence="7">1.2.1.3</ecNumber>
    </submittedName>
</protein>
<dbReference type="PROSITE" id="PS00070">
    <property type="entry name" value="ALDEHYDE_DEHYDR_CYS"/>
    <property type="match status" value="1"/>
</dbReference>
<dbReference type="GeneID" id="24844474"/>
<dbReference type="Proteomes" id="UP000033033">
    <property type="component" value="Chromosome"/>
</dbReference>
<dbReference type="KEGG" id="mby:MSBRM_1238"/>
<dbReference type="InterPro" id="IPR016163">
    <property type="entry name" value="Ald_DH_C"/>
</dbReference>
<evidence type="ECO:0000313" key="7">
    <source>
        <dbReference type="EMBL" id="AKB54236.1"/>
    </source>
</evidence>
<dbReference type="FunFam" id="3.40.605.10:FF:000007">
    <property type="entry name" value="NAD/NADP-dependent betaine aldehyde dehydrogenase"/>
    <property type="match status" value="1"/>
</dbReference>
<feature type="active site" evidence="4">
    <location>
        <position position="249"/>
    </location>
</feature>
<evidence type="ECO:0000256" key="5">
    <source>
        <dbReference type="RuleBase" id="RU003345"/>
    </source>
</evidence>
<evidence type="ECO:0000313" key="8">
    <source>
        <dbReference type="Proteomes" id="UP000033033"/>
    </source>
</evidence>
<feature type="domain" description="Aldehyde dehydrogenase" evidence="6">
    <location>
        <begin position="16"/>
        <end position="476"/>
    </location>
</feature>
<dbReference type="InterPro" id="IPR015590">
    <property type="entry name" value="Aldehyde_DH_dom"/>
</dbReference>
<evidence type="ECO:0000256" key="3">
    <source>
        <dbReference type="ARBA" id="ARBA00023002"/>
    </source>
</evidence>
<gene>
    <name evidence="7" type="ORF">MSBRM_1238</name>
</gene>
<dbReference type="Gene3D" id="3.40.309.10">
    <property type="entry name" value="Aldehyde Dehydrogenase, Chain A, domain 2"/>
    <property type="match status" value="1"/>
</dbReference>
<keyword evidence="3 5" id="KW-0560">Oxidoreductase</keyword>
<evidence type="ECO:0000259" key="6">
    <source>
        <dbReference type="Pfam" id="PF00171"/>
    </source>
</evidence>
<sequence length="493" mass="53430">MVQDYKLFIGGEFKASSTGETFEDLNPATLESLATIQVAGPEDVDRAVEAAEAGFRLWNEVPAAKRAEVLFRAARILQERKKELAVLMTEEMGKVLPETRGDVQEAIDITNYAAGEGRRMLGETTTSELKEKFCMTVLRPIGVVGLITPWNFPIAIPAWKIMPALVAGNAIVFKPASDTPLLAFKLIEVLSEAGLPPGVINLVTGPGGTVGKAVVRHPHIKAISFTGSLDTGKWIMEECSKTMKRVSLELGGKNPVIVMDDADLELALEGVLWGAFGTTGQRCTATSRLILHEKIKDEFIKRLLAKAKALRIGEGLLPETDIGPVINKAQLEKIEKYVKIGKEEGATLLYGGNRIDLGLPGYFFEPTIFTDVRPDMRIAQEEIFGPVLGVFTVSDLEEAITLANSTRYGLSSAIYTENIGNAFRAIEKIEAGITYVNAPTIGAEVHLPFGGVKGTGNGFREAGTEAVKEFSEVKAVYIDYSGRLQKAQIDSAE</sequence>
<evidence type="ECO:0000256" key="2">
    <source>
        <dbReference type="ARBA" id="ARBA00011881"/>
    </source>
</evidence>
<comment type="similarity">
    <text evidence="1 5">Belongs to the aldehyde dehydrogenase family.</text>
</comment>
<dbReference type="InterPro" id="IPR016160">
    <property type="entry name" value="Ald_DH_CS_CYS"/>
</dbReference>
<dbReference type="PATRIC" id="fig|1434108.4.peg.1528"/>
<name>A0A0E3LN66_METBA</name>
<dbReference type="CDD" id="cd07131">
    <property type="entry name" value="ALDH_AldH-CAJ73105"/>
    <property type="match status" value="1"/>
</dbReference>
<dbReference type="SUPFAM" id="SSF53720">
    <property type="entry name" value="ALDH-like"/>
    <property type="match status" value="1"/>
</dbReference>
<dbReference type="RefSeq" id="WP_048155119.1">
    <property type="nucleotide sequence ID" value="NZ_CP009528.1"/>
</dbReference>
<dbReference type="HOGENOM" id="CLU_005391_1_0_2"/>
<reference evidence="7 8" key="1">
    <citation type="submission" date="2014-07" db="EMBL/GenBank/DDBJ databases">
        <title>Methanogenic archaea and the global carbon cycle.</title>
        <authorList>
            <person name="Henriksen J.R."/>
            <person name="Luke J."/>
            <person name="Reinhart S."/>
            <person name="Benedict M.N."/>
            <person name="Youngblut N.D."/>
            <person name="Metcalf M.E."/>
            <person name="Whitaker R.J."/>
            <person name="Metcalf W.W."/>
        </authorList>
    </citation>
    <scope>NUCLEOTIDE SEQUENCE [LARGE SCALE GENOMIC DNA]</scope>
    <source>
        <strain evidence="7 8">MS</strain>
    </source>
</reference>
<dbReference type="InterPro" id="IPR029510">
    <property type="entry name" value="Ald_DH_CS_GLU"/>
</dbReference>
<evidence type="ECO:0000256" key="1">
    <source>
        <dbReference type="ARBA" id="ARBA00009986"/>
    </source>
</evidence>
<dbReference type="InterPro" id="IPR016161">
    <property type="entry name" value="Ald_DH/histidinol_DH"/>
</dbReference>
<dbReference type="FunFam" id="3.40.309.10:FF:000012">
    <property type="entry name" value="Betaine aldehyde dehydrogenase"/>
    <property type="match status" value="1"/>
</dbReference>
<dbReference type="EC" id="1.2.1.3" evidence="7"/>
<organism evidence="7 8">
    <name type="scientific">Methanosarcina barkeri MS</name>
    <dbReference type="NCBI Taxonomy" id="1434108"/>
    <lineage>
        <taxon>Archaea</taxon>
        <taxon>Methanobacteriati</taxon>
        <taxon>Methanobacteriota</taxon>
        <taxon>Stenosarchaea group</taxon>
        <taxon>Methanomicrobia</taxon>
        <taxon>Methanosarcinales</taxon>
        <taxon>Methanosarcinaceae</taxon>
        <taxon>Methanosarcina</taxon>
    </lineage>
</organism>
<dbReference type="AlphaFoldDB" id="A0A0E3LN66"/>
<dbReference type="Pfam" id="PF00171">
    <property type="entry name" value="Aldedh"/>
    <property type="match status" value="1"/>
</dbReference>
<comment type="subunit">
    <text evidence="2">Homotetramer.</text>
</comment>
<evidence type="ECO:0000256" key="4">
    <source>
        <dbReference type="PROSITE-ProRule" id="PRU10007"/>
    </source>
</evidence>
<proteinExistence type="inferred from homology"/>
<dbReference type="GO" id="GO:0004029">
    <property type="term" value="F:aldehyde dehydrogenase (NAD+) activity"/>
    <property type="evidence" value="ECO:0007669"/>
    <property type="project" value="UniProtKB-EC"/>
</dbReference>
<accession>A0A0E3LN66</accession>
<dbReference type="Gene3D" id="3.40.605.10">
    <property type="entry name" value="Aldehyde Dehydrogenase, Chain A, domain 1"/>
    <property type="match status" value="1"/>
</dbReference>
<dbReference type="PROSITE" id="PS00687">
    <property type="entry name" value="ALDEHYDE_DEHYDR_GLU"/>
    <property type="match status" value="1"/>
</dbReference>
<dbReference type="STRING" id="1434108.MSBRM_1238"/>
<dbReference type="EMBL" id="CP009528">
    <property type="protein sequence ID" value="AKB54236.1"/>
    <property type="molecule type" value="Genomic_DNA"/>
</dbReference>
<dbReference type="InterPro" id="IPR016162">
    <property type="entry name" value="Ald_DH_N"/>
</dbReference>
<keyword evidence="8" id="KW-1185">Reference proteome</keyword>